<evidence type="ECO:0000313" key="2">
    <source>
        <dbReference type="RefSeq" id="XP_005169245.2"/>
    </source>
</evidence>
<dbReference type="GeneID" id="101886660"/>
<dbReference type="AlphaFoldDB" id="A0A8M2BGK3"/>
<dbReference type="Proteomes" id="UP000000437">
    <property type="component" value="Chromosome 10"/>
</dbReference>
<evidence type="ECO:0000313" key="1">
    <source>
        <dbReference type="Proteomes" id="UP000000437"/>
    </source>
</evidence>
<reference evidence="2" key="1">
    <citation type="submission" date="2025-08" db="UniProtKB">
        <authorList>
            <consortium name="RefSeq"/>
        </authorList>
    </citation>
    <scope>IDENTIFICATION</scope>
    <source>
        <strain evidence="2">Tuebingen</strain>
        <tissue evidence="2">Fibroblasts and whole tissue</tissue>
    </source>
</reference>
<dbReference type="OrthoDB" id="8949051at2759"/>
<protein>
    <submittedName>
        <fullName evidence="2">Uncharacterized protein</fullName>
    </submittedName>
</protein>
<dbReference type="KEGG" id="dre:101886660"/>
<gene>
    <name evidence="2" type="primary">LOC101886660</name>
</gene>
<name>A0A8M2BGK3_DANRE</name>
<accession>A0A8M2BGK3</accession>
<dbReference type="RefSeq" id="XP_005169245.2">
    <property type="nucleotide sequence ID" value="XM_005169188.6"/>
</dbReference>
<sequence>MISLKTLCLLYFALLVRLTHAEESTTLANNDTKAQHSTTIKEKAAKPQDANNTATNDTITQGRNNPELNITTNDTERKNNQTTSNLQTEYISPSSSSASSPKSTGPPPVCTPATTKSPEYQCIFSLPSGEKLHLIVAVLIVGCLVLLMTTLMCACQVCHLKGLISGLHSRHDNIDLHAIREKTETRQKNEDRVDRHPTETCLLLSEVTAGQEQSKEHEVKIEEVEEMEQIGTEMPVIDPNGDVNQENSIVPEEKQSESSDKPEV</sequence>
<proteinExistence type="predicted"/>
<organism evidence="1 2">
    <name type="scientific">Danio rerio</name>
    <name type="common">Zebrafish</name>
    <name type="synonym">Brachydanio rerio</name>
    <dbReference type="NCBI Taxonomy" id="7955"/>
    <lineage>
        <taxon>Eukaryota</taxon>
        <taxon>Metazoa</taxon>
        <taxon>Chordata</taxon>
        <taxon>Craniata</taxon>
        <taxon>Vertebrata</taxon>
        <taxon>Euteleostomi</taxon>
        <taxon>Actinopterygii</taxon>
        <taxon>Neopterygii</taxon>
        <taxon>Teleostei</taxon>
        <taxon>Ostariophysi</taxon>
        <taxon>Cypriniformes</taxon>
        <taxon>Danionidae</taxon>
        <taxon>Danioninae</taxon>
        <taxon>Danio</taxon>
    </lineage>
</organism>
<keyword evidence="1" id="KW-1185">Reference proteome</keyword>